<accession>H2STL5</accession>
<keyword evidence="2" id="KW-1185">Reference proteome</keyword>
<organism evidence="1 2">
    <name type="scientific">Takifugu rubripes</name>
    <name type="common">Japanese pufferfish</name>
    <name type="synonym">Fugu rubripes</name>
    <dbReference type="NCBI Taxonomy" id="31033"/>
    <lineage>
        <taxon>Eukaryota</taxon>
        <taxon>Metazoa</taxon>
        <taxon>Chordata</taxon>
        <taxon>Craniata</taxon>
        <taxon>Vertebrata</taxon>
        <taxon>Euteleostomi</taxon>
        <taxon>Actinopterygii</taxon>
        <taxon>Neopterygii</taxon>
        <taxon>Teleostei</taxon>
        <taxon>Neoteleostei</taxon>
        <taxon>Acanthomorphata</taxon>
        <taxon>Eupercaria</taxon>
        <taxon>Tetraodontiformes</taxon>
        <taxon>Tetradontoidea</taxon>
        <taxon>Tetraodontidae</taxon>
        <taxon>Takifugu</taxon>
    </lineage>
</organism>
<dbReference type="HOGENOM" id="CLU_033361_2_1_1"/>
<reference evidence="1 2" key="1">
    <citation type="journal article" date="2011" name="Genome Biol. Evol.">
        <title>Integration of the genetic map and genome assembly of fugu facilitates insights into distinct features of genome evolution in teleosts and mammals.</title>
        <authorList>
            <person name="Kai W."/>
            <person name="Kikuchi K."/>
            <person name="Tohari S."/>
            <person name="Chew A.K."/>
            <person name="Tay A."/>
            <person name="Fujiwara A."/>
            <person name="Hosoya S."/>
            <person name="Suetake H."/>
            <person name="Naruse K."/>
            <person name="Brenner S."/>
            <person name="Suzuki Y."/>
            <person name="Venkatesh B."/>
        </authorList>
    </citation>
    <scope>NUCLEOTIDE SEQUENCE [LARGE SCALE GENOMIC DNA]</scope>
</reference>
<sequence>VPSSDARHFPQPFVGLPGKLLRVPAAHHTSAALGDSDDVDRLVLVEDAGHGHDASPQPHLEMTAESSTFFLLLYLGARKGQIQPRTAAAWVQLTEFTPVSIKSAFALVAQVLCKDAFEGTQAVDRLDVPHHPDHDDRRGFNNGDCFYLLSPVAHTEANALHLPQRVGHASLISQESGEVHRTPGIVFGPRTHPAPVLLAALVWQEACVSMARGVELAM</sequence>
<reference evidence="1" key="2">
    <citation type="submission" date="2025-08" db="UniProtKB">
        <authorList>
            <consortium name="Ensembl"/>
        </authorList>
    </citation>
    <scope>IDENTIFICATION</scope>
</reference>
<protein>
    <submittedName>
        <fullName evidence="1">Uncharacterized protein</fullName>
    </submittedName>
</protein>
<dbReference type="Proteomes" id="UP000005226">
    <property type="component" value="Chromosome 5"/>
</dbReference>
<name>H2STL5_TAKRU</name>
<dbReference type="AlphaFoldDB" id="H2STL5"/>
<proteinExistence type="predicted"/>
<dbReference type="InParanoid" id="H2STL5"/>
<evidence type="ECO:0000313" key="2">
    <source>
        <dbReference type="Proteomes" id="UP000005226"/>
    </source>
</evidence>
<reference evidence="1" key="3">
    <citation type="submission" date="2025-09" db="UniProtKB">
        <authorList>
            <consortium name="Ensembl"/>
        </authorList>
    </citation>
    <scope>IDENTIFICATION</scope>
</reference>
<evidence type="ECO:0000313" key="1">
    <source>
        <dbReference type="Ensembl" id="ENSTRUP00000015752.3"/>
    </source>
</evidence>
<dbReference type="GeneTree" id="ENSGT00940000175720"/>
<dbReference type="Ensembl" id="ENSTRUT00000015821.3">
    <property type="protein sequence ID" value="ENSTRUP00000015752.3"/>
    <property type="gene ID" value="ENSTRUG00000006437.3"/>
</dbReference>
<dbReference type="OMA" id="PWEFLCV"/>
<dbReference type="STRING" id="31033.ENSTRUP00000085113"/>